<proteinExistence type="predicted"/>
<accession>A0A2H0VB56</accession>
<gene>
    <name evidence="1" type="ORF">COT92_01735</name>
</gene>
<dbReference type="EMBL" id="PFAK01000028">
    <property type="protein sequence ID" value="PIR96315.1"/>
    <property type="molecule type" value="Genomic_DNA"/>
</dbReference>
<dbReference type="Proteomes" id="UP000230922">
    <property type="component" value="Unassembled WGS sequence"/>
</dbReference>
<name>A0A2H0VB56_9BACT</name>
<evidence type="ECO:0000313" key="1">
    <source>
        <dbReference type="EMBL" id="PIR96315.1"/>
    </source>
</evidence>
<comment type="caution">
    <text evidence="1">The sequence shown here is derived from an EMBL/GenBank/DDBJ whole genome shotgun (WGS) entry which is preliminary data.</text>
</comment>
<sequence length="176" mass="19757">MSERRIPESETRQRGYFFDNGVAEVLKLLEKKLREEDVVIIGIHGSSINVGKTQLAGRLGNWLIAQDIPHVYSSDFEGLSRGNASDNIGVEKELRLKKNKLVIILEAMTTGAIKPEKIETVTLSENQTLLEISKKLNLHLKKIDVRILIQRPDKLFQAGTTNLADILITNEKAVDK</sequence>
<evidence type="ECO:0000313" key="2">
    <source>
        <dbReference type="Proteomes" id="UP000230922"/>
    </source>
</evidence>
<protein>
    <submittedName>
        <fullName evidence="1">Uncharacterized protein</fullName>
    </submittedName>
</protein>
<organism evidence="1 2">
    <name type="scientific">Candidatus Doudnabacteria bacterium CG10_big_fil_rev_8_21_14_0_10_42_18</name>
    <dbReference type="NCBI Taxonomy" id="1974552"/>
    <lineage>
        <taxon>Bacteria</taxon>
        <taxon>Candidatus Doudnaibacteriota</taxon>
    </lineage>
</organism>
<dbReference type="AlphaFoldDB" id="A0A2H0VB56"/>
<reference evidence="2" key="1">
    <citation type="submission" date="2017-09" db="EMBL/GenBank/DDBJ databases">
        <title>Depth-based differentiation of microbial function through sediment-hosted aquifers and enrichment of novel symbionts in the deep terrestrial subsurface.</title>
        <authorList>
            <person name="Probst A.J."/>
            <person name="Ladd B."/>
            <person name="Jarett J.K."/>
            <person name="Geller-Mcgrath D.E."/>
            <person name="Sieber C.M.K."/>
            <person name="Emerson J.B."/>
            <person name="Anantharaman K."/>
            <person name="Thomas B.C."/>
            <person name="Malmstrom R."/>
            <person name="Stieglmeier M."/>
            <person name="Klingl A."/>
            <person name="Woyke T."/>
            <person name="Ryan C.M."/>
            <person name="Banfield J.F."/>
        </authorList>
    </citation>
    <scope>NUCLEOTIDE SEQUENCE [LARGE SCALE GENOMIC DNA]</scope>
</reference>